<accession>A0A2N9G0R5</accession>
<dbReference type="EMBL" id="OIVN01001347">
    <property type="protein sequence ID" value="SPC92960.1"/>
    <property type="molecule type" value="Genomic_DNA"/>
</dbReference>
<reference evidence="1" key="1">
    <citation type="submission" date="2018-02" db="EMBL/GenBank/DDBJ databases">
        <authorList>
            <person name="Cohen D.B."/>
            <person name="Kent A.D."/>
        </authorList>
    </citation>
    <scope>NUCLEOTIDE SEQUENCE</scope>
</reference>
<dbReference type="PANTHER" id="PTHR35324">
    <property type="entry name" value="BNAA08G03750D PROTEIN"/>
    <property type="match status" value="1"/>
</dbReference>
<dbReference type="PANTHER" id="PTHR35324:SF4">
    <property type="entry name" value="EXPRESSED PROTEIN"/>
    <property type="match status" value="1"/>
</dbReference>
<name>A0A2N9G0R5_FAGSY</name>
<organism evidence="1">
    <name type="scientific">Fagus sylvatica</name>
    <name type="common">Beechnut</name>
    <dbReference type="NCBI Taxonomy" id="28930"/>
    <lineage>
        <taxon>Eukaryota</taxon>
        <taxon>Viridiplantae</taxon>
        <taxon>Streptophyta</taxon>
        <taxon>Embryophyta</taxon>
        <taxon>Tracheophyta</taxon>
        <taxon>Spermatophyta</taxon>
        <taxon>Magnoliopsida</taxon>
        <taxon>eudicotyledons</taxon>
        <taxon>Gunneridae</taxon>
        <taxon>Pentapetalae</taxon>
        <taxon>rosids</taxon>
        <taxon>fabids</taxon>
        <taxon>Fagales</taxon>
        <taxon>Fagaceae</taxon>
        <taxon>Fagus</taxon>
    </lineage>
</organism>
<proteinExistence type="predicted"/>
<dbReference type="AlphaFoldDB" id="A0A2N9G0R5"/>
<protein>
    <submittedName>
        <fullName evidence="1">Uncharacterized protein</fullName>
    </submittedName>
</protein>
<gene>
    <name evidence="1" type="ORF">FSB_LOCUS20842</name>
</gene>
<evidence type="ECO:0000313" key="1">
    <source>
        <dbReference type="EMBL" id="SPC92960.1"/>
    </source>
</evidence>
<sequence>MFSIVSKLQPTVVDANAENMNIIAVDEEQEVPETQNPVTSHLYIKPTHSTQPLDKEVVLRRIRQRKRVNKVKATFQALVSSPFSAKPDKVSVHKKKWADDAFAAL</sequence>